<dbReference type="InterPro" id="IPR003165">
    <property type="entry name" value="Piwi"/>
</dbReference>
<evidence type="ECO:0000259" key="4">
    <source>
        <dbReference type="PROSITE" id="PS50822"/>
    </source>
</evidence>
<organism evidence="5 6">
    <name type="scientific">Tothia fuscella</name>
    <dbReference type="NCBI Taxonomy" id="1048955"/>
    <lineage>
        <taxon>Eukaryota</taxon>
        <taxon>Fungi</taxon>
        <taxon>Dikarya</taxon>
        <taxon>Ascomycota</taxon>
        <taxon>Pezizomycotina</taxon>
        <taxon>Dothideomycetes</taxon>
        <taxon>Pleosporomycetidae</taxon>
        <taxon>Venturiales</taxon>
        <taxon>Cylindrosympodiaceae</taxon>
        <taxon>Tothia</taxon>
    </lineage>
</organism>
<dbReference type="SMART" id="SM00949">
    <property type="entry name" value="PAZ"/>
    <property type="match status" value="1"/>
</dbReference>
<dbReference type="Pfam" id="PF16488">
    <property type="entry name" value="ArgoL2"/>
    <property type="match status" value="1"/>
</dbReference>
<feature type="domain" description="PAZ" evidence="3">
    <location>
        <begin position="361"/>
        <end position="488"/>
    </location>
</feature>
<dbReference type="SMART" id="SM00950">
    <property type="entry name" value="Piwi"/>
    <property type="match status" value="1"/>
</dbReference>
<reference evidence="5" key="1">
    <citation type="journal article" date="2020" name="Stud. Mycol.">
        <title>101 Dothideomycetes genomes: a test case for predicting lifestyles and emergence of pathogens.</title>
        <authorList>
            <person name="Haridas S."/>
            <person name="Albert R."/>
            <person name="Binder M."/>
            <person name="Bloem J."/>
            <person name="Labutti K."/>
            <person name="Salamov A."/>
            <person name="Andreopoulos B."/>
            <person name="Baker S."/>
            <person name="Barry K."/>
            <person name="Bills G."/>
            <person name="Bluhm B."/>
            <person name="Cannon C."/>
            <person name="Castanera R."/>
            <person name="Culley D."/>
            <person name="Daum C."/>
            <person name="Ezra D."/>
            <person name="Gonzalez J."/>
            <person name="Henrissat B."/>
            <person name="Kuo A."/>
            <person name="Liang C."/>
            <person name="Lipzen A."/>
            <person name="Lutzoni F."/>
            <person name="Magnuson J."/>
            <person name="Mondo S."/>
            <person name="Nolan M."/>
            <person name="Ohm R."/>
            <person name="Pangilinan J."/>
            <person name="Park H.-J."/>
            <person name="Ramirez L."/>
            <person name="Alfaro M."/>
            <person name="Sun H."/>
            <person name="Tritt A."/>
            <person name="Yoshinaga Y."/>
            <person name="Zwiers L.-H."/>
            <person name="Turgeon B."/>
            <person name="Goodwin S."/>
            <person name="Spatafora J."/>
            <person name="Crous P."/>
            <person name="Grigoriev I."/>
        </authorList>
    </citation>
    <scope>NUCLEOTIDE SEQUENCE</scope>
    <source>
        <strain evidence="5">CBS 130266</strain>
    </source>
</reference>
<comment type="similarity">
    <text evidence="1">Belongs to the argonaute family.</text>
</comment>
<dbReference type="InterPro" id="IPR036085">
    <property type="entry name" value="PAZ_dom_sf"/>
</dbReference>
<dbReference type="OrthoDB" id="10252740at2759"/>
<proteinExistence type="inferred from homology"/>
<dbReference type="EMBL" id="MU007111">
    <property type="protein sequence ID" value="KAF2420279.1"/>
    <property type="molecule type" value="Genomic_DNA"/>
</dbReference>
<dbReference type="InterPro" id="IPR032474">
    <property type="entry name" value="Argonaute_N"/>
</dbReference>
<dbReference type="Gene3D" id="3.40.50.2300">
    <property type="match status" value="1"/>
</dbReference>
<dbReference type="Gene3D" id="3.30.420.10">
    <property type="entry name" value="Ribonuclease H-like superfamily/Ribonuclease H"/>
    <property type="match status" value="1"/>
</dbReference>
<dbReference type="PROSITE" id="PS50821">
    <property type="entry name" value="PAZ"/>
    <property type="match status" value="1"/>
</dbReference>
<dbReference type="SUPFAM" id="SSF101690">
    <property type="entry name" value="PAZ domain"/>
    <property type="match status" value="1"/>
</dbReference>
<protein>
    <submittedName>
        <fullName evidence="5">Piwi-domain-containing protein</fullName>
    </submittedName>
</protein>
<dbReference type="Proteomes" id="UP000800235">
    <property type="component" value="Unassembled WGS sequence"/>
</dbReference>
<dbReference type="Pfam" id="PF16486">
    <property type="entry name" value="ArgoN"/>
    <property type="match status" value="1"/>
</dbReference>
<name>A0A9P4NGL9_9PEZI</name>
<dbReference type="InterPro" id="IPR032472">
    <property type="entry name" value="ArgoL2"/>
</dbReference>
<feature type="region of interest" description="Disordered" evidence="2">
    <location>
        <begin position="1"/>
        <end position="87"/>
    </location>
</feature>
<dbReference type="SUPFAM" id="SSF53098">
    <property type="entry name" value="Ribonuclease H-like"/>
    <property type="match status" value="1"/>
</dbReference>
<evidence type="ECO:0000313" key="5">
    <source>
        <dbReference type="EMBL" id="KAF2420279.1"/>
    </source>
</evidence>
<dbReference type="PANTHER" id="PTHR22891">
    <property type="entry name" value="EUKARYOTIC TRANSLATION INITIATION FACTOR 2C"/>
    <property type="match status" value="1"/>
</dbReference>
<dbReference type="InterPro" id="IPR003100">
    <property type="entry name" value="PAZ_dom"/>
</dbReference>
<feature type="compositionally biased region" description="Basic and acidic residues" evidence="2">
    <location>
        <begin position="50"/>
        <end position="63"/>
    </location>
</feature>
<dbReference type="Gene3D" id="2.170.260.10">
    <property type="entry name" value="paz domain"/>
    <property type="match status" value="1"/>
</dbReference>
<dbReference type="SMART" id="SM01163">
    <property type="entry name" value="DUF1785"/>
    <property type="match status" value="1"/>
</dbReference>
<dbReference type="CDD" id="cd02846">
    <property type="entry name" value="PAZ_argonaute_like"/>
    <property type="match status" value="1"/>
</dbReference>
<dbReference type="InterPro" id="IPR036397">
    <property type="entry name" value="RNaseH_sf"/>
</dbReference>
<feature type="domain" description="Piwi" evidence="4">
    <location>
        <begin position="670"/>
        <end position="983"/>
    </location>
</feature>
<evidence type="ECO:0000256" key="2">
    <source>
        <dbReference type="SAM" id="MobiDB-lite"/>
    </source>
</evidence>
<evidence type="ECO:0000313" key="6">
    <source>
        <dbReference type="Proteomes" id="UP000800235"/>
    </source>
</evidence>
<dbReference type="CDD" id="cd04657">
    <property type="entry name" value="Piwi_ago-like"/>
    <property type="match status" value="1"/>
</dbReference>
<dbReference type="InterPro" id="IPR014811">
    <property type="entry name" value="ArgoL1"/>
</dbReference>
<feature type="compositionally biased region" description="Gly residues" evidence="2">
    <location>
        <begin position="10"/>
        <end position="49"/>
    </location>
</feature>
<dbReference type="Pfam" id="PF08699">
    <property type="entry name" value="ArgoL1"/>
    <property type="match status" value="1"/>
</dbReference>
<accession>A0A9P4NGL9</accession>
<dbReference type="GO" id="GO:0003723">
    <property type="term" value="F:RNA binding"/>
    <property type="evidence" value="ECO:0007669"/>
    <property type="project" value="InterPro"/>
</dbReference>
<dbReference type="Pfam" id="PF02170">
    <property type="entry name" value="PAZ"/>
    <property type="match status" value="1"/>
</dbReference>
<keyword evidence="6" id="KW-1185">Reference proteome</keyword>
<dbReference type="InterPro" id="IPR045246">
    <property type="entry name" value="Piwi_ago-like"/>
</dbReference>
<evidence type="ECO:0000256" key="1">
    <source>
        <dbReference type="RuleBase" id="RU361178"/>
    </source>
</evidence>
<feature type="compositionally biased region" description="Gly residues" evidence="2">
    <location>
        <begin position="65"/>
        <end position="81"/>
    </location>
</feature>
<dbReference type="InterPro" id="IPR012337">
    <property type="entry name" value="RNaseH-like_sf"/>
</dbReference>
<evidence type="ECO:0000259" key="3">
    <source>
        <dbReference type="PROSITE" id="PS50821"/>
    </source>
</evidence>
<dbReference type="Pfam" id="PF02171">
    <property type="entry name" value="Piwi"/>
    <property type="match status" value="1"/>
</dbReference>
<comment type="caution">
    <text evidence="5">The sequence shown here is derived from an EMBL/GenBank/DDBJ whole genome shotgun (WGS) entry which is preliminary data.</text>
</comment>
<dbReference type="AlphaFoldDB" id="A0A9P4NGL9"/>
<gene>
    <name evidence="5" type="ORF">EJ08DRAFT_27933</name>
</gene>
<sequence length="1019" mass="111804">MADRGAPRGPRGGRGGNFDRGGRGGGGAPRGGRGDYGGGRGGYDSGGRGGYDRGRGENFDRGRGGGRGDYGGGRGGGGGPRGIYREGEQVPVPSTEVTKFEDAVVKDPANALGSLTLDQGYPRRPAYGTEGRPIVLRTNFFKLILNKEKQVVYRYDVDIKPDDGLSKKKIRRYMELFMQEACFNGSLAATDYAKTVITDKKLKFTNDSEESGKYSVVVHDRYEAPFPARTAGEDPGREVARKRRTRTLTIRYANSYLVQELFSLVKAEQAGAAYAAKGDLIQALNLIINRAASQHAYISTVGQNKFYPFSDTFGSHKNTEALQIGNGIQALRGYYSSVRLAPQQVLVNMNVSSGAFYTPGPLQQLMGSFMDGRNRQDSRALRELSAFLRGVKIITKYMKEKDAKGQEKPMQKVHSICGLAHKPQFGANCNQIKFPWEKSPGQSVTVDVAQYFKQKYNITLSTPQAPVINTGTDKKPTYVPAELCTVVGGQPIQRLLQVEQTANVLKFAARPPNQNAISIEGPGLEVMALTKEQQTQTMGKFGLSMDTNMLTVPGRVLPAPRIIFGKGNAGNTIEGGWNLNRQVFHRGATIRGRFSGVQIQIAQRPAKTQNFPAAFSKLCMELGKYGIQVEQKLGVQQPINIGPISRDNWERIGAVLEERFAAYAKANIRWLWVSIPQHNAYLYATIKTLGDVKYGIQTVVIRDENLMKVVKPDGTSDLGLIGNEALKFCAKSGGMSWAMDPNGLKLIGSDTMVVGIDVTHPSPGSQEKAPSIAAIVASYDAQLSGWSADLKVQTSRKEMVEGLTGLMKDRLEVFRAKNKQLPKKIIVYRDGVSEGQFSLVLNTEFPSMAAAFTQLYGDVSKHPKVSIIIVGKRHHTRFYPTNQKDADQKSWNTLPGTVVDRHITGYGDKLWDFYLQPHKALQGTARCSHYIVIKNEIGFSAGDLEKMTHTMCYGYHRATKAVSICTPAYYADLVAERGRAYLYRVMNDDISGASESSAGSSTDWSGGVHANLKNTQFWV</sequence>
<dbReference type="PROSITE" id="PS50822">
    <property type="entry name" value="PIWI"/>
    <property type="match status" value="1"/>
</dbReference>